<evidence type="ECO:0000313" key="2">
    <source>
        <dbReference type="Proteomes" id="UP000823561"/>
    </source>
</evidence>
<dbReference type="Proteomes" id="UP000823561">
    <property type="component" value="Chromosome 23"/>
</dbReference>
<sequence length="87" mass="9893">MATTVMRDKVIGVQVVSNDEGEGRRDRLPIRDRAMIHLRGDRASELFTPFLLALSTPATRCPRPHAPGSGDFPRWEEVCLWQPWQPP</sequence>
<comment type="caution">
    <text evidence="1">The sequence shown here is derived from an EMBL/GenBank/DDBJ whole genome shotgun (WGS) entry which is preliminary data.</text>
</comment>
<gene>
    <name evidence="1" type="ORF">AALO_G00289630</name>
</gene>
<name>A0AAV6FNB1_9TELE</name>
<evidence type="ECO:0000313" key="1">
    <source>
        <dbReference type="EMBL" id="KAG5261881.1"/>
    </source>
</evidence>
<protein>
    <submittedName>
        <fullName evidence="1">Uncharacterized protein</fullName>
    </submittedName>
</protein>
<proteinExistence type="predicted"/>
<organism evidence="1 2">
    <name type="scientific">Alosa alosa</name>
    <name type="common">allis shad</name>
    <dbReference type="NCBI Taxonomy" id="278164"/>
    <lineage>
        <taxon>Eukaryota</taxon>
        <taxon>Metazoa</taxon>
        <taxon>Chordata</taxon>
        <taxon>Craniata</taxon>
        <taxon>Vertebrata</taxon>
        <taxon>Euteleostomi</taxon>
        <taxon>Actinopterygii</taxon>
        <taxon>Neopterygii</taxon>
        <taxon>Teleostei</taxon>
        <taxon>Clupei</taxon>
        <taxon>Clupeiformes</taxon>
        <taxon>Clupeoidei</taxon>
        <taxon>Clupeidae</taxon>
        <taxon>Alosa</taxon>
    </lineage>
</organism>
<keyword evidence="2" id="KW-1185">Reference proteome</keyword>
<dbReference type="AlphaFoldDB" id="A0AAV6FNB1"/>
<dbReference type="EMBL" id="JADWDJ010000023">
    <property type="protein sequence ID" value="KAG5261881.1"/>
    <property type="molecule type" value="Genomic_DNA"/>
</dbReference>
<reference evidence="1" key="1">
    <citation type="submission" date="2020-10" db="EMBL/GenBank/DDBJ databases">
        <title>Chromosome-scale genome assembly of the Allis shad, Alosa alosa.</title>
        <authorList>
            <person name="Margot Z."/>
            <person name="Christophe K."/>
            <person name="Cabau C."/>
            <person name="Louis A."/>
            <person name="Berthelot C."/>
            <person name="Parey E."/>
            <person name="Roest Crollius H."/>
            <person name="Montfort J."/>
            <person name="Robinson-Rechavi M."/>
            <person name="Bucao C."/>
            <person name="Bouchez O."/>
            <person name="Gislard M."/>
            <person name="Lluch J."/>
            <person name="Milhes M."/>
            <person name="Lampietro C."/>
            <person name="Lopez Roques C."/>
            <person name="Donnadieu C."/>
            <person name="Braasch I."/>
            <person name="Desvignes T."/>
            <person name="Postlethwait J."/>
            <person name="Bobe J."/>
            <person name="Guiguen Y."/>
        </authorList>
    </citation>
    <scope>NUCLEOTIDE SEQUENCE</scope>
    <source>
        <strain evidence="1">M-15738</strain>
        <tissue evidence="1">Blood</tissue>
    </source>
</reference>
<accession>A0AAV6FNB1</accession>